<dbReference type="Pfam" id="PF05016">
    <property type="entry name" value="ParE_toxin"/>
    <property type="match status" value="1"/>
</dbReference>
<dbReference type="InterPro" id="IPR035093">
    <property type="entry name" value="RelE/ParE_toxin_dom_sf"/>
</dbReference>
<name>A0A1F6W4K5_9BACT</name>
<dbReference type="EMBL" id="MFUA01000017">
    <property type="protein sequence ID" value="OGI76843.1"/>
    <property type="molecule type" value="Genomic_DNA"/>
</dbReference>
<evidence type="ECO:0000313" key="4">
    <source>
        <dbReference type="Proteomes" id="UP000178374"/>
    </source>
</evidence>
<dbReference type="SUPFAM" id="SSF143011">
    <property type="entry name" value="RelE-like"/>
    <property type="match status" value="1"/>
</dbReference>
<dbReference type="InterPro" id="IPR007712">
    <property type="entry name" value="RelE/ParE_toxin"/>
</dbReference>
<evidence type="ECO:0000256" key="1">
    <source>
        <dbReference type="ARBA" id="ARBA00006226"/>
    </source>
</evidence>
<dbReference type="PANTHER" id="PTHR35601:SF1">
    <property type="entry name" value="TOXIN RELE"/>
    <property type="match status" value="1"/>
</dbReference>
<comment type="similarity">
    <text evidence="1">Belongs to the RelE toxin family.</text>
</comment>
<dbReference type="PANTHER" id="PTHR35601">
    <property type="entry name" value="TOXIN RELE"/>
    <property type="match status" value="1"/>
</dbReference>
<evidence type="ECO:0000256" key="2">
    <source>
        <dbReference type="ARBA" id="ARBA00022649"/>
    </source>
</evidence>
<accession>A0A1F6W4K5</accession>
<reference evidence="3 4" key="1">
    <citation type="journal article" date="2016" name="Nat. Commun.">
        <title>Thousands of microbial genomes shed light on interconnected biogeochemical processes in an aquifer system.</title>
        <authorList>
            <person name="Anantharaman K."/>
            <person name="Brown C.T."/>
            <person name="Hug L.A."/>
            <person name="Sharon I."/>
            <person name="Castelle C.J."/>
            <person name="Probst A.J."/>
            <person name="Thomas B.C."/>
            <person name="Singh A."/>
            <person name="Wilkins M.J."/>
            <person name="Karaoz U."/>
            <person name="Brodie E.L."/>
            <person name="Williams K.H."/>
            <person name="Hubbard S.S."/>
            <person name="Banfield J.F."/>
        </authorList>
    </citation>
    <scope>NUCLEOTIDE SEQUENCE [LARGE SCALE GENOMIC DNA]</scope>
</reference>
<dbReference type="Proteomes" id="UP000178374">
    <property type="component" value="Unassembled WGS sequence"/>
</dbReference>
<proteinExistence type="inferred from homology"/>
<organism evidence="3 4">
    <name type="scientific">Candidatus Nomurabacteria bacterium RIFCSPHIGHO2_02_FULL_37_13</name>
    <dbReference type="NCBI Taxonomy" id="1801750"/>
    <lineage>
        <taxon>Bacteria</taxon>
        <taxon>Candidatus Nomuraibacteriota</taxon>
    </lineage>
</organism>
<evidence type="ECO:0008006" key="5">
    <source>
        <dbReference type="Google" id="ProtNLM"/>
    </source>
</evidence>
<evidence type="ECO:0000313" key="3">
    <source>
        <dbReference type="EMBL" id="OGI76843.1"/>
    </source>
</evidence>
<keyword evidence="2" id="KW-1277">Toxin-antitoxin system</keyword>
<dbReference type="Gene3D" id="3.30.2310.20">
    <property type="entry name" value="RelE-like"/>
    <property type="match status" value="1"/>
</dbReference>
<protein>
    <recommendedName>
        <fullName evidence="5">Addiction module toxin RelE</fullName>
    </recommendedName>
</protein>
<dbReference type="AlphaFoldDB" id="A0A1F6W4K5"/>
<comment type="caution">
    <text evidence="3">The sequence shown here is derived from an EMBL/GenBank/DDBJ whole genome shotgun (WGS) entry which is preliminary data.</text>
</comment>
<dbReference type="STRING" id="1801750.A3B85_01890"/>
<sequence length="83" mass="9979">MIINYTKIAISDLASLPKELQKRIARKMRFYAETKNPLRFAEQLTNYKDADFRFRIGEYRVMFDVVNNSIFILSIKHRKEAYK</sequence>
<gene>
    <name evidence="3" type="ORF">A3B85_01890</name>
</gene>